<accession>A0A554MTQ2</accession>
<dbReference type="EMBL" id="QMDX01000051">
    <property type="protein sequence ID" value="TSD08514.1"/>
    <property type="molecule type" value="Genomic_DNA"/>
</dbReference>
<dbReference type="PROSITE" id="PS51257">
    <property type="entry name" value="PROKAR_LIPOPROTEIN"/>
    <property type="match status" value="1"/>
</dbReference>
<dbReference type="InterPro" id="IPR032347">
    <property type="entry name" value="DUF4864"/>
</dbReference>
<dbReference type="RefSeq" id="WP_144263767.1">
    <property type="nucleotide sequence ID" value="NZ_QMDX01000051.1"/>
</dbReference>
<feature type="compositionally biased region" description="Low complexity" evidence="1">
    <location>
        <begin position="37"/>
        <end position="49"/>
    </location>
</feature>
<dbReference type="OrthoDB" id="242411at2157"/>
<dbReference type="Proteomes" id="UP000319894">
    <property type="component" value="Unassembled WGS sequence"/>
</dbReference>
<dbReference type="Pfam" id="PF16156">
    <property type="entry name" value="DUF4864"/>
    <property type="match status" value="1"/>
</dbReference>
<evidence type="ECO:0000313" key="3">
    <source>
        <dbReference type="Proteomes" id="UP000319894"/>
    </source>
</evidence>
<organism evidence="2 3">
    <name type="scientific">Haloglomus irregulare</name>
    <dbReference type="NCBI Taxonomy" id="2234134"/>
    <lineage>
        <taxon>Archaea</taxon>
        <taxon>Methanobacteriati</taxon>
        <taxon>Methanobacteriota</taxon>
        <taxon>Stenosarchaea group</taxon>
        <taxon>Halobacteria</taxon>
        <taxon>Halobacteriales</taxon>
        <taxon>Natronomonadaceae</taxon>
        <taxon>Haloglomus</taxon>
    </lineage>
</organism>
<dbReference type="InParanoid" id="A0A554MTQ2"/>
<reference evidence="2 3" key="1">
    <citation type="submission" date="2018-06" db="EMBL/GenBank/DDBJ databases">
        <title>Natronomonas sp. F16-60 a new haloarchaeon isolated from a solar saltern of Isla Cristina, Huelva, Spain.</title>
        <authorList>
            <person name="Duran-Viseras A."/>
            <person name="Sanchez-Porro C."/>
            <person name="Ventosa A."/>
        </authorList>
    </citation>
    <scope>NUCLEOTIDE SEQUENCE [LARGE SCALE GENOMIC DNA]</scope>
    <source>
        <strain evidence="2 3">F16-60</strain>
    </source>
</reference>
<gene>
    <name evidence="2" type="ORF">DP107_19590</name>
</gene>
<evidence type="ECO:0000256" key="1">
    <source>
        <dbReference type="SAM" id="MobiDB-lite"/>
    </source>
</evidence>
<protein>
    <submittedName>
        <fullName evidence="2">DUF4864 domain-containing protein</fullName>
    </submittedName>
</protein>
<dbReference type="PANTHER" id="PTHR35716">
    <property type="entry name" value="OS05G0574700 PROTEIN-RELATED"/>
    <property type="match status" value="1"/>
</dbReference>
<comment type="caution">
    <text evidence="2">The sequence shown here is derived from an EMBL/GenBank/DDBJ whole genome shotgun (WGS) entry which is preliminary data.</text>
</comment>
<sequence length="197" mass="20725">MADARPGAVAALVVLVALAGCAGLVGQDGDASGGAATTETLTPVPVPETDSAPGARSRQATTPSRYQALGPTCERPPELVVAVQLGALRANDPRTNEGINTTWQFAAPSNRNAIGSYGRFVTIITEQYQPLLDAETVTLGPLQRLTTTARQPVTVTTVMGETQSYVWYLEKQTGNPYDGCWMTTGVRGALDDMGNRS</sequence>
<name>A0A554MTQ2_9EURY</name>
<proteinExistence type="predicted"/>
<keyword evidence="3" id="KW-1185">Reference proteome</keyword>
<feature type="region of interest" description="Disordered" evidence="1">
    <location>
        <begin position="29"/>
        <end position="72"/>
    </location>
</feature>
<dbReference type="AlphaFoldDB" id="A0A554MTQ2"/>
<evidence type="ECO:0000313" key="2">
    <source>
        <dbReference type="EMBL" id="TSD08514.1"/>
    </source>
</evidence>